<dbReference type="InterPro" id="IPR002298">
    <property type="entry name" value="DNA_polymerase_A"/>
</dbReference>
<dbReference type="Gene3D" id="1.20.1060.10">
    <property type="entry name" value="Taq DNA Polymerase, Chain T, domain 4"/>
    <property type="match status" value="1"/>
</dbReference>
<evidence type="ECO:0000259" key="4">
    <source>
        <dbReference type="Pfam" id="PF00476"/>
    </source>
</evidence>
<dbReference type="PANTHER" id="PTHR10133">
    <property type="entry name" value="DNA POLYMERASE I"/>
    <property type="match status" value="1"/>
</dbReference>
<feature type="domain" description="DNA-directed DNA polymerase family A palm" evidence="4">
    <location>
        <begin position="11"/>
        <end position="141"/>
    </location>
</feature>
<dbReference type="EMBL" id="JAHZIK010003390">
    <property type="protein sequence ID" value="MBW7461905.1"/>
    <property type="molecule type" value="Genomic_DNA"/>
</dbReference>
<keyword evidence="2" id="KW-0235">DNA replication</keyword>
<dbReference type="Proteomes" id="UP001519887">
    <property type="component" value="Unassembled WGS sequence"/>
</dbReference>
<dbReference type="SUPFAM" id="SSF56672">
    <property type="entry name" value="DNA/RNA polymerases"/>
    <property type="match status" value="1"/>
</dbReference>
<dbReference type="PRINTS" id="PR00868">
    <property type="entry name" value="DNAPOLI"/>
</dbReference>
<feature type="non-terminal residue" evidence="5">
    <location>
        <position position="1"/>
    </location>
</feature>
<evidence type="ECO:0000313" key="6">
    <source>
        <dbReference type="Proteomes" id="UP001519887"/>
    </source>
</evidence>
<sequence length="142" mass="16026">EKQGIRVNAGTLEELGKELEQGIARCKSDIYMHAGMEFNIGSPKQLGEVLFEKLGLPAMKKTKTGYSTDADVLEKLEPYHGIIPLILQYRTLAKLQSTYIEGLLKEIRRDSSMVHTYYRQTIAATGRLSSQFPNLQNIPIRL</sequence>
<dbReference type="Pfam" id="PF00476">
    <property type="entry name" value="DNA_pol_A"/>
    <property type="match status" value="1"/>
</dbReference>
<dbReference type="EC" id="2.7.7.7" evidence="1"/>
<gene>
    <name evidence="5" type="ORF">K0U00_48425</name>
</gene>
<dbReference type="InterPro" id="IPR001098">
    <property type="entry name" value="DNA-dir_DNA_pol_A_palm_dom"/>
</dbReference>
<dbReference type="InterPro" id="IPR043502">
    <property type="entry name" value="DNA/RNA_pol_sf"/>
</dbReference>
<comment type="catalytic activity">
    <reaction evidence="3">
        <text>DNA(n) + a 2'-deoxyribonucleoside 5'-triphosphate = DNA(n+1) + diphosphate</text>
        <dbReference type="Rhea" id="RHEA:22508"/>
        <dbReference type="Rhea" id="RHEA-COMP:17339"/>
        <dbReference type="Rhea" id="RHEA-COMP:17340"/>
        <dbReference type="ChEBI" id="CHEBI:33019"/>
        <dbReference type="ChEBI" id="CHEBI:61560"/>
        <dbReference type="ChEBI" id="CHEBI:173112"/>
        <dbReference type="EC" id="2.7.7.7"/>
    </reaction>
</comment>
<proteinExistence type="predicted"/>
<protein>
    <recommendedName>
        <fullName evidence="1">DNA-directed DNA polymerase</fullName>
        <ecNumber evidence="1">2.7.7.7</ecNumber>
    </recommendedName>
</protein>
<keyword evidence="6" id="KW-1185">Reference proteome</keyword>
<reference evidence="5 6" key="1">
    <citation type="submission" date="2021-07" db="EMBL/GenBank/DDBJ databases">
        <title>Paenibacillus radiodurans sp. nov., isolated from the southeastern edge of Tengger Desert.</title>
        <authorList>
            <person name="Zhang G."/>
        </authorList>
    </citation>
    <scope>NUCLEOTIDE SEQUENCE [LARGE SCALE GENOMIC DNA]</scope>
    <source>
        <strain evidence="5 6">CCM 7311</strain>
    </source>
</reference>
<accession>A0ABS7CLS9</accession>
<comment type="caution">
    <text evidence="5">The sequence shown here is derived from an EMBL/GenBank/DDBJ whole genome shotgun (WGS) entry which is preliminary data.</text>
</comment>
<evidence type="ECO:0000256" key="1">
    <source>
        <dbReference type="ARBA" id="ARBA00012417"/>
    </source>
</evidence>
<evidence type="ECO:0000313" key="5">
    <source>
        <dbReference type="EMBL" id="MBW7461905.1"/>
    </source>
</evidence>
<dbReference type="PANTHER" id="PTHR10133:SF27">
    <property type="entry name" value="DNA POLYMERASE NU"/>
    <property type="match status" value="1"/>
</dbReference>
<evidence type="ECO:0000256" key="2">
    <source>
        <dbReference type="ARBA" id="ARBA00022705"/>
    </source>
</evidence>
<feature type="non-terminal residue" evidence="5">
    <location>
        <position position="142"/>
    </location>
</feature>
<name>A0ABS7CLS9_9BACL</name>
<dbReference type="Gene3D" id="3.30.70.370">
    <property type="match status" value="1"/>
</dbReference>
<organism evidence="5 6">
    <name type="scientific">Paenibacillus sepulcri</name>
    <dbReference type="NCBI Taxonomy" id="359917"/>
    <lineage>
        <taxon>Bacteria</taxon>
        <taxon>Bacillati</taxon>
        <taxon>Bacillota</taxon>
        <taxon>Bacilli</taxon>
        <taxon>Bacillales</taxon>
        <taxon>Paenibacillaceae</taxon>
        <taxon>Paenibacillus</taxon>
    </lineage>
</organism>
<evidence type="ECO:0000256" key="3">
    <source>
        <dbReference type="ARBA" id="ARBA00049244"/>
    </source>
</evidence>